<dbReference type="OrthoDB" id="9909080at2"/>
<keyword evidence="2" id="KW-1185">Reference proteome</keyword>
<sequence length="81" mass="9012">MRPVNLTPDDSLAFRDLQAGNSAQVRVVVYGDDQRELKKGNVVQVRFNDDELNGKIVSEPLMIDDQRDDGGKVVSLVVEKV</sequence>
<organism evidence="1 2">
    <name type="scientific">Pseudochryseolinea flava</name>
    <dbReference type="NCBI Taxonomy" id="2059302"/>
    <lineage>
        <taxon>Bacteria</taxon>
        <taxon>Pseudomonadati</taxon>
        <taxon>Bacteroidota</taxon>
        <taxon>Cytophagia</taxon>
        <taxon>Cytophagales</taxon>
        <taxon>Fulvivirgaceae</taxon>
        <taxon>Pseudochryseolinea</taxon>
    </lineage>
</organism>
<gene>
    <name evidence="1" type="ORF">DQQ10_12005</name>
</gene>
<evidence type="ECO:0000313" key="1">
    <source>
        <dbReference type="EMBL" id="RAW00957.1"/>
    </source>
</evidence>
<dbReference type="EMBL" id="QMFY01000005">
    <property type="protein sequence ID" value="RAW00957.1"/>
    <property type="molecule type" value="Genomic_DNA"/>
</dbReference>
<protein>
    <submittedName>
        <fullName evidence="1">Uncharacterized protein</fullName>
    </submittedName>
</protein>
<dbReference type="Proteomes" id="UP000251889">
    <property type="component" value="Unassembled WGS sequence"/>
</dbReference>
<evidence type="ECO:0000313" key="2">
    <source>
        <dbReference type="Proteomes" id="UP000251889"/>
    </source>
</evidence>
<accession>A0A364Y556</accession>
<proteinExistence type="predicted"/>
<name>A0A364Y556_9BACT</name>
<reference evidence="1 2" key="1">
    <citation type="submission" date="2018-06" db="EMBL/GenBank/DDBJ databases">
        <title>Chryseolinea flavus sp. nov., a member of the phylum Bacteroidetes isolated from soil.</title>
        <authorList>
            <person name="Li Y."/>
            <person name="Wang J."/>
        </authorList>
    </citation>
    <scope>NUCLEOTIDE SEQUENCE [LARGE SCALE GENOMIC DNA]</scope>
    <source>
        <strain evidence="1 2">SDU1-6</strain>
    </source>
</reference>
<dbReference type="RefSeq" id="WP_112747113.1">
    <property type="nucleotide sequence ID" value="NZ_QMFY01000005.1"/>
</dbReference>
<comment type="caution">
    <text evidence="1">The sequence shown here is derived from an EMBL/GenBank/DDBJ whole genome shotgun (WGS) entry which is preliminary data.</text>
</comment>
<dbReference type="AlphaFoldDB" id="A0A364Y556"/>